<dbReference type="InterPro" id="IPR036380">
    <property type="entry name" value="Isochorismatase-like_sf"/>
</dbReference>
<dbReference type="Pfam" id="PF00857">
    <property type="entry name" value="Isochorismatase"/>
    <property type="match status" value="1"/>
</dbReference>
<accession>A0A918KN35</accession>
<gene>
    <name evidence="3" type="ORF">GCM10011309_16410</name>
</gene>
<dbReference type="RefSeq" id="WP_189584187.1">
    <property type="nucleotide sequence ID" value="NZ_BMYV01000002.1"/>
</dbReference>
<protein>
    <submittedName>
        <fullName evidence="3">Isochorismatase</fullName>
    </submittedName>
</protein>
<dbReference type="Proteomes" id="UP000600865">
    <property type="component" value="Unassembled WGS sequence"/>
</dbReference>
<evidence type="ECO:0000313" key="3">
    <source>
        <dbReference type="EMBL" id="GGX67413.1"/>
    </source>
</evidence>
<dbReference type="InterPro" id="IPR000868">
    <property type="entry name" value="Isochorismatase-like_dom"/>
</dbReference>
<dbReference type="InterPro" id="IPR050272">
    <property type="entry name" value="Isochorismatase-like_hydrls"/>
</dbReference>
<reference evidence="3 4" key="1">
    <citation type="journal article" date="2014" name="Int. J. Syst. Evol. Microbiol.">
        <title>Complete genome sequence of Corynebacterium casei LMG S-19264T (=DSM 44701T), isolated from a smear-ripened cheese.</title>
        <authorList>
            <consortium name="US DOE Joint Genome Institute (JGI-PGF)"/>
            <person name="Walter F."/>
            <person name="Albersmeier A."/>
            <person name="Kalinowski J."/>
            <person name="Ruckert C."/>
        </authorList>
    </citation>
    <scope>NUCLEOTIDE SEQUENCE [LARGE SCALE GENOMIC DNA]</scope>
    <source>
        <strain evidence="3 4">KCTC 23968</strain>
    </source>
</reference>
<keyword evidence="1" id="KW-0378">Hydrolase</keyword>
<dbReference type="EMBL" id="BMYV01000002">
    <property type="protein sequence ID" value="GGX67413.1"/>
    <property type="molecule type" value="Genomic_DNA"/>
</dbReference>
<dbReference type="GO" id="GO:0016787">
    <property type="term" value="F:hydrolase activity"/>
    <property type="evidence" value="ECO:0007669"/>
    <property type="project" value="UniProtKB-KW"/>
</dbReference>
<dbReference type="PANTHER" id="PTHR43540:SF1">
    <property type="entry name" value="ISOCHORISMATASE HYDROLASE"/>
    <property type="match status" value="1"/>
</dbReference>
<dbReference type="SUPFAM" id="SSF52499">
    <property type="entry name" value="Isochorismatase-like hydrolases"/>
    <property type="match status" value="1"/>
</dbReference>
<proteinExistence type="predicted"/>
<evidence type="ECO:0000259" key="2">
    <source>
        <dbReference type="Pfam" id="PF00857"/>
    </source>
</evidence>
<evidence type="ECO:0000256" key="1">
    <source>
        <dbReference type="ARBA" id="ARBA00022801"/>
    </source>
</evidence>
<dbReference type="CDD" id="cd01014">
    <property type="entry name" value="nicotinamidase_related"/>
    <property type="match status" value="1"/>
</dbReference>
<evidence type="ECO:0000313" key="4">
    <source>
        <dbReference type="Proteomes" id="UP000600865"/>
    </source>
</evidence>
<dbReference type="PANTHER" id="PTHR43540">
    <property type="entry name" value="PEROXYUREIDOACRYLATE/UREIDOACRYLATE AMIDOHYDROLASE-RELATED"/>
    <property type="match status" value="1"/>
</dbReference>
<name>A0A918KN35_9PROT</name>
<comment type="caution">
    <text evidence="3">The sequence shown here is derived from an EMBL/GenBank/DDBJ whole genome shotgun (WGS) entry which is preliminary data.</text>
</comment>
<dbReference type="Gene3D" id="3.40.50.850">
    <property type="entry name" value="Isochorismatase-like"/>
    <property type="match status" value="1"/>
</dbReference>
<dbReference type="AlphaFoldDB" id="A0A918KN35"/>
<sequence>MTQSLHGAPLVIIDLQMAIDHPDWGPRNNPDAERSIAKLLTVWREKGWPVIHVKHNSSHSNSPYRPGQSGNDFKPEVAPIAGENIIAKTTHSAFIDPALGTALAKLKTKTLIIAGVKTNNSIETTVRHGENLGYDIHLLADGCFTHDQVDWNGKSWSAEDVHAHALSNLDGEYCRVTTIDALLSEISA</sequence>
<organism evidence="3 4">
    <name type="scientific">Litorimonas cladophorae</name>
    <dbReference type="NCBI Taxonomy" id="1220491"/>
    <lineage>
        <taxon>Bacteria</taxon>
        <taxon>Pseudomonadati</taxon>
        <taxon>Pseudomonadota</taxon>
        <taxon>Alphaproteobacteria</taxon>
        <taxon>Maricaulales</taxon>
        <taxon>Robiginitomaculaceae</taxon>
    </lineage>
</organism>
<feature type="domain" description="Isochorismatase-like" evidence="2">
    <location>
        <begin position="10"/>
        <end position="178"/>
    </location>
</feature>
<keyword evidence="4" id="KW-1185">Reference proteome</keyword>